<evidence type="ECO:0000313" key="6">
    <source>
        <dbReference type="EMBL" id="OAD71589.1"/>
    </source>
</evidence>
<dbReference type="GO" id="GO:0000329">
    <property type="term" value="C:fungal-type vacuole membrane"/>
    <property type="evidence" value="ECO:0007669"/>
    <property type="project" value="TreeGrafter"/>
</dbReference>
<feature type="region of interest" description="Disordered" evidence="4">
    <location>
        <begin position="565"/>
        <end position="585"/>
    </location>
</feature>
<dbReference type="EMBL" id="KV440985">
    <property type="protein sequence ID" value="OAD71589.1"/>
    <property type="molecule type" value="Genomic_DNA"/>
</dbReference>
<dbReference type="PANTHER" id="PTHR45748">
    <property type="entry name" value="1-PHOSPHATIDYLINOSITOL 3-PHOSPHATE 5-KINASE-RELATED"/>
    <property type="match status" value="1"/>
</dbReference>
<dbReference type="PROSITE" id="PS51455">
    <property type="entry name" value="PIPK"/>
    <property type="match status" value="1"/>
</dbReference>
<dbReference type="GO" id="GO:0005524">
    <property type="term" value="F:ATP binding"/>
    <property type="evidence" value="ECO:0007669"/>
    <property type="project" value="UniProtKB-UniRule"/>
</dbReference>
<dbReference type="GO" id="GO:0046854">
    <property type="term" value="P:phosphatidylinositol phosphate biosynthetic process"/>
    <property type="evidence" value="ECO:0007669"/>
    <property type="project" value="TreeGrafter"/>
</dbReference>
<sequence>MKVVFMPLGVYLNNYGYILQGTIENSFLFNIQAMSSTPPSLTSSNLRPPSIPFFTPEMNPNQAMLPLDVESRAHLWKLLNVWLAQEQVPTSPWAHVLMDIGIKVSDELVMTRQKITVASMATNVPHEAQSGMFIQAFSCDTASHSRYIPDAHHGDLLSSLLPDLPWHALTVSGLIRLYGVPTWATLKISKIMAATIYVLHSLTLEIHVMRDHHINLVSYSPDPPVVDVQQLDPDPEPVIPEKHTMKFKPFGWLWPRKKSTADPPKQKPRRGSHFIPRLSISKKPDGLASSGDTAVSLSGGLSFKSFRRNSQEYQSKESNQPGPIASDLDHYSKMHKQFEMAVVSSSPDCSFSVPSIILKLEAEEENLNVIRSVVYDTQQPQQPLQPIMPSKLHLIRRASSLFLGQRRKVDGEREEDPPQKSFLLPSIVLPQSVEAYSLLRIPESVRDHKLGLDHLLLENNTLDSFVRHQQMTLAYTCYPVGCPDRPCIGPILCKTVYFDYHLCKDDDLEAFHPTADQPLGKIIEHWCNRSQEACKHRIEERFSSPDGQPLAPALVHQPSLTFRIPPDSPSLEKGSPLAQPTNKPETRKTIFHECSQPMLDHILRFAQAKHRVDVYLCQEDGPNTPETVSTSVHNITIWMTCNVCDATTAPVPMSTGTYNYSFSKYLELMFYSKRFVAPSTLCSHANSRKAITRCFRLGSSAHSITVKMAYETTNVYNLNAPQIQVVPDEIVARPVDQEVHFDLPPAISEVPPSRSSRLSEAVQKRWRGVVEQEINGFFDAIARHLVILQNSLMVITAPTAVATAADGNSADTIVTTATTATAIDERNSGTNPTVTTTTTTTTTTTAAAAAAAAAASNVVEIKASLAALKKTLLIDKEEFMHELGMTDGCDLNDYRRSFSFKTTSLLQRLSEWQHEHDIQAPECVWDAPEYVRSKQIHCFPSSSILVREDEPSSIIAYTLSSGDYVEEMKLESAPFRKTNCERSKGLKRSDTIKSNDSIRSNGTQRTTLKSTDIPLPTMSSFDSTDNMRDVSKAAIEKTQLSNQPNVVDGYYSTIERKYIAPSTGAASETASFRTMVMETFKINVDEARNSSHGSISGILKNYLWTPTAKEPVTPSEKEDLERQMSVRVLDTKTTEKATAPMAANESTKEIKLSSYFHGRRSSHQTLGLSLVNEPDNKVMSPHLKHKFVHETMEFTCVVYYAKEFEGLRKQCGIDQLFLQSLSRCQGWAIGGGKSKSHFYKTRDDRLIVKEMVNAWNLTEKDTFLKFAPKYFDAMKQCAEAPSLLTKIFGFYTIRMRSLEDKKVFLNIDVLVMEHLFYGQSIIKRFDFKGIQDRRMEESRKEKSVTTLWDGDWVNDYRMEFPIHEQARALLKEAIERDTEFLMKSNIMDYSLLVGIDEQKQELSVGLVDFIGTFTWYKMIESKSKLKLQPHKEVTVLPPELYRARFCREVSDYFVAIPGNSIVVIAA</sequence>
<keyword evidence="7" id="KW-1185">Reference proteome</keyword>
<dbReference type="InterPro" id="IPR002498">
    <property type="entry name" value="PInositol-4-P-4/5-kinase_core"/>
</dbReference>
<dbReference type="VEuPathDB" id="FungiDB:PHYBLDRAFT_70073"/>
<proteinExistence type="predicted"/>
<feature type="domain" description="PIPK" evidence="5">
    <location>
        <begin position="1130"/>
        <end position="1453"/>
    </location>
</feature>
<dbReference type="Proteomes" id="UP000077315">
    <property type="component" value="Unassembled WGS sequence"/>
</dbReference>
<dbReference type="Gene3D" id="3.30.810.10">
    <property type="entry name" value="2-Layer Sandwich"/>
    <property type="match status" value="1"/>
</dbReference>
<evidence type="ECO:0000256" key="4">
    <source>
        <dbReference type="SAM" id="MobiDB-lite"/>
    </source>
</evidence>
<dbReference type="Gene3D" id="3.30.800.10">
    <property type="entry name" value="Phosphatidylinositol Phosphate Kinase II Beta"/>
    <property type="match status" value="1"/>
</dbReference>
<dbReference type="Pfam" id="PF01504">
    <property type="entry name" value="PIP5K"/>
    <property type="match status" value="1"/>
</dbReference>
<keyword evidence="3" id="KW-0418">Kinase</keyword>
<feature type="compositionally biased region" description="Polar residues" evidence="4">
    <location>
        <begin position="994"/>
        <end position="1010"/>
    </location>
</feature>
<dbReference type="GO" id="GO:0010008">
    <property type="term" value="C:endosome membrane"/>
    <property type="evidence" value="ECO:0007669"/>
    <property type="project" value="TreeGrafter"/>
</dbReference>
<organism evidence="6 7">
    <name type="scientific">Phycomyces blakesleeanus (strain ATCC 8743b / DSM 1359 / FGSC 10004 / NBRC 33097 / NRRL 1555)</name>
    <dbReference type="NCBI Taxonomy" id="763407"/>
    <lineage>
        <taxon>Eukaryota</taxon>
        <taxon>Fungi</taxon>
        <taxon>Fungi incertae sedis</taxon>
        <taxon>Mucoromycota</taxon>
        <taxon>Mucoromycotina</taxon>
        <taxon>Mucoromycetes</taxon>
        <taxon>Mucorales</taxon>
        <taxon>Phycomycetaceae</taxon>
        <taxon>Phycomyces</taxon>
    </lineage>
</organism>
<dbReference type="STRING" id="763407.A0A167M2P9"/>
<dbReference type="SMART" id="SM00330">
    <property type="entry name" value="PIPKc"/>
    <property type="match status" value="1"/>
</dbReference>
<accession>A0A167M2P9</accession>
<evidence type="ECO:0000256" key="2">
    <source>
        <dbReference type="ARBA" id="ARBA00022840"/>
    </source>
</evidence>
<dbReference type="CDD" id="cd17300">
    <property type="entry name" value="PIPKc_PIKfyve"/>
    <property type="match status" value="1"/>
</dbReference>
<dbReference type="InterPro" id="IPR027484">
    <property type="entry name" value="PInositol-4-P-5-kinase_N"/>
</dbReference>
<dbReference type="OrthoDB" id="158357at2759"/>
<keyword evidence="1 3" id="KW-0547">Nucleotide-binding</keyword>
<feature type="region of interest" description="Disordered" evidence="4">
    <location>
        <begin position="984"/>
        <end position="1025"/>
    </location>
</feature>
<reference evidence="7" key="1">
    <citation type="submission" date="2015-06" db="EMBL/GenBank/DDBJ databases">
        <title>Expansion of signal transduction pathways in fungi by whole-genome duplication.</title>
        <authorList>
            <consortium name="DOE Joint Genome Institute"/>
            <person name="Corrochano L.M."/>
            <person name="Kuo A."/>
            <person name="Marcet-Houben M."/>
            <person name="Polaino S."/>
            <person name="Salamov A."/>
            <person name="Villalobos J.M."/>
            <person name="Alvarez M.I."/>
            <person name="Avalos J."/>
            <person name="Benito E.P."/>
            <person name="Benoit I."/>
            <person name="Burger G."/>
            <person name="Camino L.P."/>
            <person name="Canovas D."/>
            <person name="Cerda-Olmedo E."/>
            <person name="Cheng J.-F."/>
            <person name="Dominguez A."/>
            <person name="Elias M."/>
            <person name="Eslava A.P."/>
            <person name="Glaser F."/>
            <person name="Grimwood J."/>
            <person name="Gutierrez G."/>
            <person name="Heitman J."/>
            <person name="Henrissat B."/>
            <person name="Iturriaga E.A."/>
            <person name="Lang B.F."/>
            <person name="Lavin J.L."/>
            <person name="Lee S."/>
            <person name="Li W."/>
            <person name="Lindquist E."/>
            <person name="Lopez-Garcia S."/>
            <person name="Luque E.M."/>
            <person name="Marcos A.T."/>
            <person name="Martin J."/>
            <person name="McCluskey K."/>
            <person name="Medina H.R."/>
            <person name="Miralles-Duran A."/>
            <person name="Miyazaki A."/>
            <person name="Munoz-Torres E."/>
            <person name="Oguiza J.A."/>
            <person name="Ohm R."/>
            <person name="Olmedo M."/>
            <person name="Orejas M."/>
            <person name="Ortiz-Castellanos L."/>
            <person name="Pisabarro A.G."/>
            <person name="Rodriguez-Romero J."/>
            <person name="Ruiz-Herrera J."/>
            <person name="Ruiz-Vazquez R."/>
            <person name="Sanz C."/>
            <person name="Schackwitz W."/>
            <person name="Schmutz J."/>
            <person name="Shahriari M."/>
            <person name="Shelest E."/>
            <person name="Silva-Franco F."/>
            <person name="Soanes D."/>
            <person name="Syed K."/>
            <person name="Tagua V.G."/>
            <person name="Talbot N.J."/>
            <person name="Thon M."/>
            <person name="De vries R.P."/>
            <person name="Wiebenga A."/>
            <person name="Yadav J.S."/>
            <person name="Braun E.L."/>
            <person name="Baker S."/>
            <person name="Garre V."/>
            <person name="Horwitz B."/>
            <person name="Torres-Martinez S."/>
            <person name="Idnurm A."/>
            <person name="Herrera-Estrella A."/>
            <person name="Gabaldon T."/>
            <person name="Grigoriev I.V."/>
        </authorList>
    </citation>
    <scope>NUCLEOTIDE SEQUENCE [LARGE SCALE GENOMIC DNA]</scope>
    <source>
        <strain evidence="7">NRRL 1555(-)</strain>
    </source>
</reference>
<evidence type="ECO:0000256" key="1">
    <source>
        <dbReference type="ARBA" id="ARBA00022741"/>
    </source>
</evidence>
<dbReference type="GeneID" id="29003117"/>
<dbReference type="SUPFAM" id="SSF56104">
    <property type="entry name" value="SAICAR synthase-like"/>
    <property type="match status" value="1"/>
</dbReference>
<evidence type="ECO:0000313" key="7">
    <source>
        <dbReference type="Proteomes" id="UP000077315"/>
    </source>
</evidence>
<dbReference type="GO" id="GO:0000285">
    <property type="term" value="F:1-phosphatidylinositol-3-phosphate 5-kinase activity"/>
    <property type="evidence" value="ECO:0007669"/>
    <property type="project" value="InterPro"/>
</dbReference>
<keyword evidence="3" id="KW-0808">Transferase</keyword>
<dbReference type="InterPro" id="IPR027483">
    <property type="entry name" value="PInositol-4-P-4/5-kinase_C_sf"/>
</dbReference>
<dbReference type="PANTHER" id="PTHR45748:SF7">
    <property type="entry name" value="1-PHOSPHATIDYLINOSITOL 3-PHOSPHATE 5-KINASE-RELATED"/>
    <property type="match status" value="1"/>
</dbReference>
<name>A0A167M2P9_PHYB8</name>
<keyword evidence="2 3" id="KW-0067">ATP-binding</keyword>
<evidence type="ECO:0000259" key="5">
    <source>
        <dbReference type="PROSITE" id="PS51455"/>
    </source>
</evidence>
<dbReference type="RefSeq" id="XP_018289629.1">
    <property type="nucleotide sequence ID" value="XM_018442211.1"/>
</dbReference>
<feature type="compositionally biased region" description="Basic and acidic residues" evidence="4">
    <location>
        <begin position="984"/>
        <end position="993"/>
    </location>
</feature>
<dbReference type="InParanoid" id="A0A167M2P9"/>
<dbReference type="InterPro" id="IPR044769">
    <property type="entry name" value="PIKfyve_PIPKc"/>
</dbReference>
<protein>
    <recommendedName>
        <fullName evidence="5">PIPK domain-containing protein</fullName>
    </recommendedName>
</protein>
<evidence type="ECO:0000256" key="3">
    <source>
        <dbReference type="PROSITE-ProRule" id="PRU00781"/>
    </source>
</evidence>
<gene>
    <name evidence="6" type="ORF">PHYBLDRAFT_70073</name>
</gene>